<keyword evidence="3" id="KW-1185">Reference proteome</keyword>
<evidence type="ECO:0000313" key="3">
    <source>
        <dbReference type="Proteomes" id="UP000729357"/>
    </source>
</evidence>
<feature type="non-terminal residue" evidence="2">
    <location>
        <position position="1"/>
    </location>
</feature>
<reference evidence="2" key="1">
    <citation type="journal article" date="2021" name="J Fungi (Basel)">
        <title>Virulence traits and population genomics of the black yeast Aureobasidium melanogenum.</title>
        <authorList>
            <person name="Cernosa A."/>
            <person name="Sun X."/>
            <person name="Gostincar C."/>
            <person name="Fang C."/>
            <person name="Gunde-Cimerman N."/>
            <person name="Song Z."/>
        </authorList>
    </citation>
    <scope>NUCLEOTIDE SEQUENCE</scope>
    <source>
        <strain evidence="2">EXF-9298</strain>
    </source>
</reference>
<evidence type="ECO:0000313" key="2">
    <source>
        <dbReference type="EMBL" id="KAG9988926.1"/>
    </source>
</evidence>
<protein>
    <submittedName>
        <fullName evidence="2">Uncharacterized protein</fullName>
    </submittedName>
</protein>
<organism evidence="2 3">
    <name type="scientific">Aureobasidium melanogenum</name>
    <name type="common">Aureobasidium pullulans var. melanogenum</name>
    <dbReference type="NCBI Taxonomy" id="46634"/>
    <lineage>
        <taxon>Eukaryota</taxon>
        <taxon>Fungi</taxon>
        <taxon>Dikarya</taxon>
        <taxon>Ascomycota</taxon>
        <taxon>Pezizomycotina</taxon>
        <taxon>Dothideomycetes</taxon>
        <taxon>Dothideomycetidae</taxon>
        <taxon>Dothideales</taxon>
        <taxon>Saccotheciaceae</taxon>
        <taxon>Aureobasidium</taxon>
    </lineage>
</organism>
<evidence type="ECO:0000256" key="1">
    <source>
        <dbReference type="SAM" id="MobiDB-lite"/>
    </source>
</evidence>
<dbReference type="EMBL" id="JAHFXS010000117">
    <property type="protein sequence ID" value="KAG9988926.1"/>
    <property type="molecule type" value="Genomic_DNA"/>
</dbReference>
<comment type="caution">
    <text evidence="2">The sequence shown here is derived from an EMBL/GenBank/DDBJ whole genome shotgun (WGS) entry which is preliminary data.</text>
</comment>
<feature type="compositionally biased region" description="Polar residues" evidence="1">
    <location>
        <begin position="1"/>
        <end position="11"/>
    </location>
</feature>
<sequence length="210" mass="23529">MSIPASNQNLSGPIDKPCLDPTEQNPWKKSKEDLQRLKKRIDPVFDVQAREMDFIDFVDRMVGRVERLSDKHAGLGLHGKQVMEMEKCAKSINDQSSDEVDKAISASLSVADKVFKKTKKDINKIGKLTDNVKRDKMVAIILKDLDAGMLDVTAPILGLPKSNVFRETVIRCSLPRFDNMKNTLSTKIRKAHESANQKHQKKGGFPCVVA</sequence>
<accession>A0A9P8G0N6</accession>
<dbReference type="AlphaFoldDB" id="A0A9P8G0N6"/>
<name>A0A9P8G0N6_AURME</name>
<reference evidence="2" key="2">
    <citation type="submission" date="2021-08" db="EMBL/GenBank/DDBJ databases">
        <authorList>
            <person name="Gostincar C."/>
            <person name="Sun X."/>
            <person name="Song Z."/>
            <person name="Gunde-Cimerman N."/>
        </authorList>
    </citation>
    <scope>NUCLEOTIDE SEQUENCE</scope>
    <source>
        <strain evidence="2">EXF-9298</strain>
    </source>
</reference>
<feature type="region of interest" description="Disordered" evidence="1">
    <location>
        <begin position="1"/>
        <end position="31"/>
    </location>
</feature>
<dbReference type="Proteomes" id="UP000729357">
    <property type="component" value="Unassembled WGS sequence"/>
</dbReference>
<proteinExistence type="predicted"/>
<gene>
    <name evidence="2" type="ORF">KCU98_g2260</name>
</gene>